<organism evidence="1 2">
    <name type="scientific">Hypsizygus marmoreus</name>
    <name type="common">White beech mushroom</name>
    <name type="synonym">Agaricus marmoreus</name>
    <dbReference type="NCBI Taxonomy" id="39966"/>
    <lineage>
        <taxon>Eukaryota</taxon>
        <taxon>Fungi</taxon>
        <taxon>Dikarya</taxon>
        <taxon>Basidiomycota</taxon>
        <taxon>Agaricomycotina</taxon>
        <taxon>Agaricomycetes</taxon>
        <taxon>Agaricomycetidae</taxon>
        <taxon>Agaricales</taxon>
        <taxon>Tricholomatineae</taxon>
        <taxon>Lyophyllaceae</taxon>
        <taxon>Hypsizygus</taxon>
    </lineage>
</organism>
<reference evidence="1" key="1">
    <citation type="submission" date="2018-04" db="EMBL/GenBank/DDBJ databases">
        <title>Whole genome sequencing of Hypsizygus marmoreus.</title>
        <authorList>
            <person name="Choi I.-G."/>
            <person name="Min B."/>
            <person name="Kim J.-G."/>
            <person name="Kim S."/>
            <person name="Oh Y.-L."/>
            <person name="Kong W.-S."/>
            <person name="Park H."/>
            <person name="Jeong J."/>
            <person name="Song E.-S."/>
        </authorList>
    </citation>
    <scope>NUCLEOTIDE SEQUENCE [LARGE SCALE GENOMIC DNA]</scope>
    <source>
        <strain evidence="1">51987-8</strain>
    </source>
</reference>
<accession>A0A369JA75</accession>
<dbReference type="Proteomes" id="UP000076154">
    <property type="component" value="Unassembled WGS sequence"/>
</dbReference>
<name>A0A369JA75_HYPMA</name>
<comment type="caution">
    <text evidence="1">The sequence shown here is derived from an EMBL/GenBank/DDBJ whole genome shotgun (WGS) entry which is preliminary data.</text>
</comment>
<gene>
    <name evidence="1" type="ORF">Hypma_014615</name>
</gene>
<protein>
    <submittedName>
        <fullName evidence="1">Uncharacterized protein</fullName>
    </submittedName>
</protein>
<dbReference type="AlphaFoldDB" id="A0A369JA75"/>
<keyword evidence="2" id="KW-1185">Reference proteome</keyword>
<dbReference type="InParanoid" id="A0A369JA75"/>
<sequence>MTWKAKHHLPSSQNLGSQNRSLLRVKRVQGDDPSEFNKLLQARALSAGRAIRDRWLQGREQRNPLQRKVKALVHPPLLNTGAIFTDALSFELGGKNTAPSLRCLNDSSVFEECLNECLNIIGLEDATDL</sequence>
<evidence type="ECO:0000313" key="1">
    <source>
        <dbReference type="EMBL" id="RDB18768.1"/>
    </source>
</evidence>
<evidence type="ECO:0000313" key="2">
    <source>
        <dbReference type="Proteomes" id="UP000076154"/>
    </source>
</evidence>
<dbReference type="EMBL" id="LUEZ02000088">
    <property type="protein sequence ID" value="RDB18768.1"/>
    <property type="molecule type" value="Genomic_DNA"/>
</dbReference>
<proteinExistence type="predicted"/>